<evidence type="ECO:0000313" key="3">
    <source>
        <dbReference type="Proteomes" id="UP000309676"/>
    </source>
</evidence>
<dbReference type="OrthoDB" id="2020910at2"/>
<organism evidence="2 3">
    <name type="scientific">Paenibacillus antri</name>
    <dbReference type="NCBI Taxonomy" id="2582848"/>
    <lineage>
        <taxon>Bacteria</taxon>
        <taxon>Bacillati</taxon>
        <taxon>Bacillota</taxon>
        <taxon>Bacilli</taxon>
        <taxon>Bacillales</taxon>
        <taxon>Paenibacillaceae</taxon>
        <taxon>Paenibacillus</taxon>
    </lineage>
</organism>
<reference evidence="2 3" key="1">
    <citation type="submission" date="2019-05" db="EMBL/GenBank/DDBJ databases">
        <authorList>
            <person name="Narsing Rao M.P."/>
            <person name="Li W.J."/>
        </authorList>
    </citation>
    <scope>NUCLEOTIDE SEQUENCE [LARGE SCALE GENOMIC DNA]</scope>
    <source>
        <strain evidence="2 3">SYSU_K30003</strain>
    </source>
</reference>
<comment type="caution">
    <text evidence="2">The sequence shown here is derived from an EMBL/GenBank/DDBJ whole genome shotgun (WGS) entry which is preliminary data.</text>
</comment>
<accession>A0A5R9GEB1</accession>
<dbReference type="Gene3D" id="3.30.457.10">
    <property type="entry name" value="Copper amine oxidase-like, N-terminal domain"/>
    <property type="match status" value="2"/>
</dbReference>
<dbReference type="Gene3D" id="2.130.10.10">
    <property type="entry name" value="YVTN repeat-like/Quinoprotein amine dehydrogenase"/>
    <property type="match status" value="2"/>
</dbReference>
<dbReference type="EMBL" id="VCIW01000008">
    <property type="protein sequence ID" value="TLS51554.1"/>
    <property type="molecule type" value="Genomic_DNA"/>
</dbReference>
<feature type="domain" description="Copper amine oxidase-like N-terminal" evidence="1">
    <location>
        <begin position="38"/>
        <end position="82"/>
    </location>
</feature>
<dbReference type="SUPFAM" id="SSF55383">
    <property type="entry name" value="Copper amine oxidase, domain N"/>
    <property type="match status" value="2"/>
</dbReference>
<dbReference type="Pfam" id="PF07833">
    <property type="entry name" value="Cu_amine_oxidN1"/>
    <property type="match status" value="2"/>
</dbReference>
<dbReference type="InterPro" id="IPR015943">
    <property type="entry name" value="WD40/YVTN_repeat-like_dom_sf"/>
</dbReference>
<dbReference type="Proteomes" id="UP000309676">
    <property type="component" value="Unassembled WGS sequence"/>
</dbReference>
<dbReference type="InterPro" id="IPR036582">
    <property type="entry name" value="Mao_N_sf"/>
</dbReference>
<evidence type="ECO:0000259" key="1">
    <source>
        <dbReference type="Pfam" id="PF07833"/>
    </source>
</evidence>
<evidence type="ECO:0000313" key="2">
    <source>
        <dbReference type="EMBL" id="TLS51554.1"/>
    </source>
</evidence>
<dbReference type="SUPFAM" id="SSF110296">
    <property type="entry name" value="Oligoxyloglucan reducing end-specific cellobiohydrolase"/>
    <property type="match status" value="1"/>
</dbReference>
<keyword evidence="3" id="KW-1185">Reference proteome</keyword>
<dbReference type="AlphaFoldDB" id="A0A5R9GEB1"/>
<protein>
    <submittedName>
        <fullName evidence="2">Copper amine oxidase N-terminal domain-containing protein</fullName>
    </submittedName>
</protein>
<sequence length="642" mass="69613">MKTPRRWMAWILSMGMVVTVFPGSTYASASSSSISLEVNGQVVRTDVPPSMKEGRVLVPLRWVAEALEAKVHWDSEKRAVLIDTDAGLVPAPQGRAIGLWVDGRKLTPDAAPVLSKGRTLVSVRVVAEALGAKVEWNAKERTVTISRPQAALGQIAYIQWREQAGNWGFSRHPEYVSPSELERRQAEALDRLQAAIGRAAPAAPPTGTEGERLVLDLSIQERYDDKGARIEGGSYRLTVSGPHVALEELYTQTPATIYLRSAGEEVLRELEAIRAMLPSPFPERAATLKSAPDAALKEAAAISIRSVETGLPDGWHGELAIDPESGGYAVAALERSASGAEGASNVWFSEDGADWRRMELPETLAPAAIGFAADGVRLISDRVDGHVYRSDAGGGSPAWERVWEYPLPEAIYKYPPVRFIPDLRNAKRIYATFAHDTRMPTSDGLFRSEDGGKSWTWGGVNGDDRMSFSWPERVWADPGTPGRVFAETDVSILLSEQTYNVAFAQPDVLVSEDGGLHWSAIEGVERFYGAGADASGSVLIGGRTEGADAYLATAGADAAVWTERRLPFRADRIAVDPAAPDTLAATGQRPGEASREPELFLSFDRGATWASAGTASGAVEHVDAEARLLFIRDLYELKVFRY</sequence>
<feature type="domain" description="Copper amine oxidase-like N-terminal" evidence="1">
    <location>
        <begin position="101"/>
        <end position="148"/>
    </location>
</feature>
<proteinExistence type="predicted"/>
<dbReference type="InterPro" id="IPR012854">
    <property type="entry name" value="Cu_amine_oxidase-like_N"/>
</dbReference>
<name>A0A5R9GEB1_9BACL</name>
<gene>
    <name evidence="2" type="ORF">FE782_13695</name>
</gene>
<dbReference type="RefSeq" id="WP_138194707.1">
    <property type="nucleotide sequence ID" value="NZ_VCIW01000008.1"/>
</dbReference>